<dbReference type="eggNOG" id="COG0707">
    <property type="taxonomic scope" value="Bacteria"/>
</dbReference>
<dbReference type="InterPro" id="IPR013969">
    <property type="entry name" value="Oligosacch_biosynth_Alg14"/>
</dbReference>
<accession>A0A085FZV8</accession>
<proteinExistence type="predicted"/>
<evidence type="ECO:0000256" key="3">
    <source>
        <dbReference type="ARBA" id="ARBA00022824"/>
    </source>
</evidence>
<keyword evidence="2" id="KW-0812">Transmembrane</keyword>
<organism evidence="6 7">
    <name type="scientific">Buttiauxella agrestis ATCC 33320</name>
    <dbReference type="NCBI Taxonomy" id="1006004"/>
    <lineage>
        <taxon>Bacteria</taxon>
        <taxon>Pseudomonadati</taxon>
        <taxon>Pseudomonadota</taxon>
        <taxon>Gammaproteobacteria</taxon>
        <taxon>Enterobacterales</taxon>
        <taxon>Enterobacteriaceae</taxon>
        <taxon>Buttiauxella</taxon>
    </lineage>
</organism>
<dbReference type="PANTHER" id="PTHR12154">
    <property type="entry name" value="GLYCOSYL TRANSFERASE-RELATED"/>
    <property type="match status" value="1"/>
</dbReference>
<dbReference type="Gene3D" id="3.40.50.2000">
    <property type="entry name" value="Glycogen Phosphorylase B"/>
    <property type="match status" value="1"/>
</dbReference>
<dbReference type="GO" id="GO:0006488">
    <property type="term" value="P:dolichol-linked oligosaccharide biosynthetic process"/>
    <property type="evidence" value="ECO:0007669"/>
    <property type="project" value="InterPro"/>
</dbReference>
<evidence type="ECO:0000256" key="4">
    <source>
        <dbReference type="ARBA" id="ARBA00022989"/>
    </source>
</evidence>
<evidence type="ECO:0000256" key="5">
    <source>
        <dbReference type="ARBA" id="ARBA00023136"/>
    </source>
</evidence>
<keyword evidence="7" id="KW-1185">Reference proteome</keyword>
<dbReference type="OrthoDB" id="5623083at2"/>
<keyword evidence="5" id="KW-0472">Membrane</keyword>
<dbReference type="EMBL" id="JMPI01000070">
    <property type="protein sequence ID" value="KFC77003.1"/>
    <property type="molecule type" value="Genomic_DNA"/>
</dbReference>
<dbReference type="STRING" id="1006004.GBAG_3968"/>
<evidence type="ECO:0000313" key="7">
    <source>
        <dbReference type="Proteomes" id="UP000028653"/>
    </source>
</evidence>
<dbReference type="RefSeq" id="WP_034499435.1">
    <property type="nucleotide sequence ID" value="NZ_JMPI01000070.1"/>
</dbReference>
<keyword evidence="3" id="KW-0256">Endoplasmic reticulum</keyword>
<dbReference type="Proteomes" id="UP000028653">
    <property type="component" value="Unassembled WGS sequence"/>
</dbReference>
<dbReference type="Pfam" id="PF08660">
    <property type="entry name" value="Alg14"/>
    <property type="match status" value="1"/>
</dbReference>
<dbReference type="AlphaFoldDB" id="A0A085FZV8"/>
<dbReference type="GO" id="GO:0004577">
    <property type="term" value="F:N-acetylglucosaminyldiphosphodolichol N-acetylglucosaminyltransferase activity"/>
    <property type="evidence" value="ECO:0007669"/>
    <property type="project" value="TreeGrafter"/>
</dbReference>
<comment type="caution">
    <text evidence="6">The sequence shown here is derived from an EMBL/GenBank/DDBJ whole genome shotgun (WGS) entry which is preliminary data.</text>
</comment>
<dbReference type="NCBIfam" id="NF041549">
    <property type="entry name" value="PssD"/>
    <property type="match status" value="1"/>
</dbReference>
<gene>
    <name evidence="6" type="ORF">GBAG_3968</name>
</gene>
<dbReference type="SUPFAM" id="SSF53756">
    <property type="entry name" value="UDP-Glycosyltransferase/glycogen phosphorylase"/>
    <property type="match status" value="1"/>
</dbReference>
<dbReference type="PANTHER" id="PTHR12154:SF4">
    <property type="entry name" value="UDP-N-ACETYLGLUCOSAMINE TRANSFERASE SUBUNIT ALG14 HOMOLOG"/>
    <property type="match status" value="1"/>
</dbReference>
<reference evidence="6 7" key="1">
    <citation type="submission" date="2014-05" db="EMBL/GenBank/DDBJ databases">
        <title>ATOL: Assembling a taxonomically balanced genome-scale reconstruction of the evolutionary history of the Enterobacteriaceae.</title>
        <authorList>
            <person name="Plunkett G.III."/>
            <person name="Neeno-Eckwall E.C."/>
            <person name="Glasner J.D."/>
            <person name="Perna N.T."/>
        </authorList>
    </citation>
    <scope>NUCLEOTIDE SEQUENCE [LARGE SCALE GENOMIC DNA]</scope>
    <source>
        <strain evidence="6 7">ATCC 33320</strain>
    </source>
</reference>
<comment type="subcellular location">
    <subcellularLocation>
        <location evidence="1">Endoplasmic reticulum membrane</location>
        <topology evidence="1">Single-pass membrane protein</topology>
    </subcellularLocation>
</comment>
<evidence type="ECO:0000256" key="2">
    <source>
        <dbReference type="ARBA" id="ARBA00022692"/>
    </source>
</evidence>
<keyword evidence="4" id="KW-1133">Transmembrane helix</keyword>
<evidence type="ECO:0000313" key="6">
    <source>
        <dbReference type="EMBL" id="KFC77003.1"/>
    </source>
</evidence>
<sequence>MSSTKTPRLLFIYGEGGHSAQMNRLAPNLLEKLNGFQAITLSDDKKRPAWTESHYLTSEFRNKHKRLAVLSNLGPLNIFLSVLKIVFKYNIKIIITTGPGMAIPAALVAKLLRVEIIHIETWSRFSTYSLSGRIMYYLADKFYVQNESLLKLYPEAIYSGRL</sequence>
<name>A0A085FZV8_9ENTR</name>
<evidence type="ECO:0000256" key="1">
    <source>
        <dbReference type="ARBA" id="ARBA00004389"/>
    </source>
</evidence>
<protein>
    <submittedName>
        <fullName evidence="6">Oligosaccharide biosynthesis protein</fullName>
    </submittedName>
</protein>